<sequence>MACDDEEIRREKMYFEELNGRVLKKGLEEIKDSWNCHYVRKSRYYTQAGIHNQLYLLPETVGADDFKKEYDGRDRIEIEDSVNVSTENYSTYQEYFSYSAGVLGIGQMQTLMDALAAYERLPEAA</sequence>
<dbReference type="Proteomes" id="UP001152795">
    <property type="component" value="Unassembled WGS sequence"/>
</dbReference>
<reference evidence="1" key="1">
    <citation type="submission" date="2020-04" db="EMBL/GenBank/DDBJ databases">
        <authorList>
            <person name="Alioto T."/>
            <person name="Alioto T."/>
            <person name="Gomez Garrido J."/>
        </authorList>
    </citation>
    <scope>NUCLEOTIDE SEQUENCE</scope>
    <source>
        <strain evidence="1">A484AB</strain>
    </source>
</reference>
<accession>A0A6S7LFJ3</accession>
<dbReference type="EMBL" id="CACRXK020021684">
    <property type="protein sequence ID" value="CAB4036082.1"/>
    <property type="molecule type" value="Genomic_DNA"/>
</dbReference>
<gene>
    <name evidence="1" type="ORF">PACLA_8A058852</name>
</gene>
<keyword evidence="2" id="KW-1185">Reference proteome</keyword>
<organism evidence="1 2">
    <name type="scientific">Paramuricea clavata</name>
    <name type="common">Red gorgonian</name>
    <name type="synonym">Violescent sea-whip</name>
    <dbReference type="NCBI Taxonomy" id="317549"/>
    <lineage>
        <taxon>Eukaryota</taxon>
        <taxon>Metazoa</taxon>
        <taxon>Cnidaria</taxon>
        <taxon>Anthozoa</taxon>
        <taxon>Octocorallia</taxon>
        <taxon>Malacalcyonacea</taxon>
        <taxon>Plexauridae</taxon>
        <taxon>Paramuricea</taxon>
    </lineage>
</organism>
<dbReference type="AlphaFoldDB" id="A0A6S7LFJ3"/>
<evidence type="ECO:0000313" key="1">
    <source>
        <dbReference type="EMBL" id="CAB4036082.1"/>
    </source>
</evidence>
<comment type="caution">
    <text evidence="1">The sequence shown here is derived from an EMBL/GenBank/DDBJ whole genome shotgun (WGS) entry which is preliminary data.</text>
</comment>
<name>A0A6S7LFJ3_PARCT</name>
<evidence type="ECO:0000313" key="2">
    <source>
        <dbReference type="Proteomes" id="UP001152795"/>
    </source>
</evidence>
<protein>
    <submittedName>
        <fullName evidence="1">Uncharacterized protein</fullName>
    </submittedName>
</protein>
<proteinExistence type="predicted"/>